<keyword evidence="4 7" id="KW-0812">Transmembrane</keyword>
<name>D1AKK0_SEBTE</name>
<dbReference type="TCDB" id="2.A.40.5.3">
    <property type="family name" value="the nucleobase/ascorbate transporter (nat) or nucleobase:cation symporter-2 (ncs2) family"/>
</dbReference>
<feature type="transmembrane region" description="Helical" evidence="7">
    <location>
        <begin position="335"/>
        <end position="357"/>
    </location>
</feature>
<dbReference type="AlphaFoldDB" id="D1AKK0"/>
<feature type="transmembrane region" description="Helical" evidence="7">
    <location>
        <begin position="188"/>
        <end position="210"/>
    </location>
</feature>
<keyword evidence="3" id="KW-0813">Transport</keyword>
<proteinExistence type="inferred from homology"/>
<feature type="transmembrane region" description="Helical" evidence="7">
    <location>
        <begin position="396"/>
        <end position="421"/>
    </location>
</feature>
<dbReference type="Pfam" id="PF00860">
    <property type="entry name" value="Xan_ur_permease"/>
    <property type="match status" value="1"/>
</dbReference>
<reference evidence="8 9" key="2">
    <citation type="journal article" date="2010" name="Stand. Genomic Sci.">
        <title>Complete genome sequence of Sebaldella termitidis type strain (NCTC 11300).</title>
        <authorList>
            <person name="Harmon-Smith M."/>
            <person name="Celia L."/>
            <person name="Chertkov O."/>
            <person name="Lapidus A."/>
            <person name="Copeland A."/>
            <person name="Glavina Del Rio T."/>
            <person name="Nolan M."/>
            <person name="Lucas S."/>
            <person name="Tice H."/>
            <person name="Cheng J.F."/>
            <person name="Han C."/>
            <person name="Detter J.C."/>
            <person name="Bruce D."/>
            <person name="Goodwin L."/>
            <person name="Pitluck S."/>
            <person name="Pati A."/>
            <person name="Liolios K."/>
            <person name="Ivanova N."/>
            <person name="Mavromatis K."/>
            <person name="Mikhailova N."/>
            <person name="Chen A."/>
            <person name="Palaniappan K."/>
            <person name="Land M."/>
            <person name="Hauser L."/>
            <person name="Chang Y.J."/>
            <person name="Jeffries C.D."/>
            <person name="Brettin T."/>
            <person name="Goker M."/>
            <person name="Beck B."/>
            <person name="Bristow J."/>
            <person name="Eisen J.A."/>
            <person name="Markowitz V."/>
            <person name="Hugenholtz P."/>
            <person name="Kyrpides N.C."/>
            <person name="Klenk H.P."/>
            <person name="Chen F."/>
        </authorList>
    </citation>
    <scope>NUCLEOTIDE SEQUENCE [LARGE SCALE GENOMIC DNA]</scope>
    <source>
        <strain evidence="9">ATCC 33386 / NCTC 11300</strain>
    </source>
</reference>
<feature type="transmembrane region" description="Helical" evidence="7">
    <location>
        <begin position="36"/>
        <end position="57"/>
    </location>
</feature>
<dbReference type="NCBIfam" id="NF037981">
    <property type="entry name" value="NCS2_1"/>
    <property type="match status" value="1"/>
</dbReference>
<feature type="transmembrane region" description="Helical" evidence="7">
    <location>
        <begin position="93"/>
        <end position="115"/>
    </location>
</feature>
<dbReference type="GO" id="GO:0005886">
    <property type="term" value="C:plasma membrane"/>
    <property type="evidence" value="ECO:0007669"/>
    <property type="project" value="TreeGrafter"/>
</dbReference>
<feature type="transmembrane region" description="Helical" evidence="7">
    <location>
        <begin position="230"/>
        <end position="249"/>
    </location>
</feature>
<evidence type="ECO:0000256" key="5">
    <source>
        <dbReference type="ARBA" id="ARBA00022989"/>
    </source>
</evidence>
<organism evidence="8 9">
    <name type="scientific">Sebaldella termitidis (strain ATCC 33386 / NCTC 11300)</name>
    <dbReference type="NCBI Taxonomy" id="526218"/>
    <lineage>
        <taxon>Bacteria</taxon>
        <taxon>Fusobacteriati</taxon>
        <taxon>Fusobacteriota</taxon>
        <taxon>Fusobacteriia</taxon>
        <taxon>Fusobacteriales</taxon>
        <taxon>Leptotrichiaceae</taxon>
        <taxon>Sebaldella</taxon>
    </lineage>
</organism>
<dbReference type="STRING" id="526218.Sterm_2262"/>
<evidence type="ECO:0000313" key="9">
    <source>
        <dbReference type="Proteomes" id="UP000000845"/>
    </source>
</evidence>
<comment type="subcellular location">
    <subcellularLocation>
        <location evidence="1">Membrane</location>
        <topology evidence="1">Multi-pass membrane protein</topology>
    </subcellularLocation>
</comment>
<dbReference type="Proteomes" id="UP000000845">
    <property type="component" value="Chromosome"/>
</dbReference>
<feature type="transmembrane region" description="Helical" evidence="7">
    <location>
        <begin position="69"/>
        <end position="87"/>
    </location>
</feature>
<dbReference type="PANTHER" id="PTHR42810">
    <property type="entry name" value="PURINE PERMEASE C1399.01C-RELATED"/>
    <property type="match status" value="1"/>
</dbReference>
<evidence type="ECO:0000256" key="7">
    <source>
        <dbReference type="SAM" id="Phobius"/>
    </source>
</evidence>
<sequence length="431" mass="46313">MKNFILGLQWMLFIIAASIAVPISVSDLYMLNPQETLILMQNTLFILGIAGCIQGFFGHKMPISESPAGLWWSVLSIYSGMIAAGYATNIEVLQIFSGGMILSGILFIILSVTGLMDKISVFFSPVITIIYLLLLTLQLSGTFIKGIIGINAQNQVIEPVTAVLSIGVIILTFCLGSSKNKRIRQFSILLSIGAGWLIFMMFNKTGKIIFTDKIINFPRPLAFGMPKFDPGMASTAFFITFLLIMNMLASISIMGSITGDNEEKLVEKYKNSGLVSGINQILGGTFNTVGTVPVSSSAGFVAQIGEKSMVPYLAGCILVSIVSLFPKFINIMASLPAAIGYSVTFVLFSKMISMALFELKKVIDEENSYTIIGISILAGVGISFLPQSALNGLPSIISAFAGNGLITGSLLGVILEQIFLLKKRRAGKKAA</sequence>
<feature type="transmembrane region" description="Helical" evidence="7">
    <location>
        <begin position="310"/>
        <end position="329"/>
    </location>
</feature>
<feature type="transmembrane region" description="Helical" evidence="7">
    <location>
        <begin position="369"/>
        <end position="390"/>
    </location>
</feature>
<keyword evidence="6 7" id="KW-0472">Membrane</keyword>
<evidence type="ECO:0000256" key="1">
    <source>
        <dbReference type="ARBA" id="ARBA00004141"/>
    </source>
</evidence>
<feature type="transmembrane region" description="Helical" evidence="7">
    <location>
        <begin position="156"/>
        <end position="176"/>
    </location>
</feature>
<feature type="transmembrane region" description="Helical" evidence="7">
    <location>
        <begin position="122"/>
        <end position="144"/>
    </location>
</feature>
<evidence type="ECO:0000256" key="3">
    <source>
        <dbReference type="ARBA" id="ARBA00022448"/>
    </source>
</evidence>
<gene>
    <name evidence="8" type="ordered locus">Sterm_2262</name>
</gene>
<dbReference type="RefSeq" id="WP_012861710.1">
    <property type="nucleotide sequence ID" value="NC_013517.1"/>
</dbReference>
<evidence type="ECO:0000256" key="4">
    <source>
        <dbReference type="ARBA" id="ARBA00022692"/>
    </source>
</evidence>
<keyword evidence="5 7" id="KW-1133">Transmembrane helix</keyword>
<keyword evidence="9" id="KW-1185">Reference proteome</keyword>
<dbReference type="GO" id="GO:0042907">
    <property type="term" value="F:xanthine transmembrane transporter activity"/>
    <property type="evidence" value="ECO:0007669"/>
    <property type="project" value="TreeGrafter"/>
</dbReference>
<dbReference type="EMBL" id="CP001739">
    <property type="protein sequence ID" value="ACZ09116.1"/>
    <property type="molecule type" value="Genomic_DNA"/>
</dbReference>
<accession>D1AKK0</accession>
<dbReference type="HOGENOM" id="CLU_017959_0_0_0"/>
<evidence type="ECO:0000313" key="8">
    <source>
        <dbReference type="EMBL" id="ACZ09116.1"/>
    </source>
</evidence>
<reference evidence="9" key="1">
    <citation type="submission" date="2009-09" db="EMBL/GenBank/DDBJ databases">
        <title>The complete chromosome of Sebaldella termitidis ATCC 33386.</title>
        <authorList>
            <consortium name="US DOE Joint Genome Institute (JGI-PGF)"/>
            <person name="Lucas S."/>
            <person name="Copeland A."/>
            <person name="Lapidus A."/>
            <person name="Glavina del Rio T."/>
            <person name="Dalin E."/>
            <person name="Tice H."/>
            <person name="Bruce D."/>
            <person name="Goodwin L."/>
            <person name="Pitluck S."/>
            <person name="Kyrpides N."/>
            <person name="Mavromatis K."/>
            <person name="Ivanova N."/>
            <person name="Mikhailova N."/>
            <person name="Sims D."/>
            <person name="Meincke L."/>
            <person name="Brettin T."/>
            <person name="Detter J.C."/>
            <person name="Han C."/>
            <person name="Larimer F."/>
            <person name="Land M."/>
            <person name="Hauser L."/>
            <person name="Markowitz V."/>
            <person name="Cheng J.F."/>
            <person name="Hugenholtz P."/>
            <person name="Woyke T."/>
            <person name="Wu D."/>
            <person name="Eisen J.A."/>
        </authorList>
    </citation>
    <scope>NUCLEOTIDE SEQUENCE [LARGE SCALE GENOMIC DNA]</scope>
    <source>
        <strain evidence="9">ATCC 33386 / NCTC 11300</strain>
    </source>
</reference>
<dbReference type="eggNOG" id="COG2233">
    <property type="taxonomic scope" value="Bacteria"/>
</dbReference>
<dbReference type="InterPro" id="IPR006043">
    <property type="entry name" value="NCS2"/>
</dbReference>
<comment type="similarity">
    <text evidence="2">Belongs to the nucleobase:cation symporter-2 (NCS2) (TC 2.A.40) family.</text>
</comment>
<dbReference type="KEGG" id="str:Sterm_2262"/>
<dbReference type="PANTHER" id="PTHR42810:SF1">
    <property type="entry name" value="PURINE PERMEASE YWDJ-RELATED"/>
    <property type="match status" value="1"/>
</dbReference>
<evidence type="ECO:0000256" key="6">
    <source>
        <dbReference type="ARBA" id="ARBA00023136"/>
    </source>
</evidence>
<protein>
    <submittedName>
        <fullName evidence="8">Xanthine/uracil/vitamin C permease</fullName>
    </submittedName>
</protein>
<evidence type="ECO:0000256" key="2">
    <source>
        <dbReference type="ARBA" id="ARBA00008821"/>
    </source>
</evidence>